<feature type="compositionally biased region" description="Gly residues" evidence="1">
    <location>
        <begin position="39"/>
        <end position="52"/>
    </location>
</feature>
<feature type="region of interest" description="Disordered" evidence="1">
    <location>
        <begin position="348"/>
        <end position="411"/>
    </location>
</feature>
<feature type="region of interest" description="Disordered" evidence="1">
    <location>
        <begin position="1"/>
        <end position="88"/>
    </location>
</feature>
<keyword evidence="2" id="KW-0812">Transmembrane</keyword>
<keyword evidence="2" id="KW-0472">Membrane</keyword>
<evidence type="ECO:0000313" key="4">
    <source>
        <dbReference type="Proteomes" id="UP000827724"/>
    </source>
</evidence>
<gene>
    <name evidence="3" type="ORF">Trco_005546</name>
</gene>
<reference evidence="3" key="1">
    <citation type="submission" date="2021-08" db="EMBL/GenBank/DDBJ databases">
        <title>Chromosome-Level Trichoderma cornu-damae using Hi-C Data.</title>
        <authorList>
            <person name="Kim C.S."/>
        </authorList>
    </citation>
    <scope>NUCLEOTIDE SEQUENCE</scope>
    <source>
        <strain evidence="3">KA19-0412C</strain>
    </source>
</reference>
<organism evidence="3 4">
    <name type="scientific">Trichoderma cornu-damae</name>
    <dbReference type="NCBI Taxonomy" id="654480"/>
    <lineage>
        <taxon>Eukaryota</taxon>
        <taxon>Fungi</taxon>
        <taxon>Dikarya</taxon>
        <taxon>Ascomycota</taxon>
        <taxon>Pezizomycotina</taxon>
        <taxon>Sordariomycetes</taxon>
        <taxon>Hypocreomycetidae</taxon>
        <taxon>Hypocreales</taxon>
        <taxon>Hypocreaceae</taxon>
        <taxon>Trichoderma</taxon>
    </lineage>
</organism>
<evidence type="ECO:0000256" key="1">
    <source>
        <dbReference type="SAM" id="MobiDB-lite"/>
    </source>
</evidence>
<feature type="compositionally biased region" description="Low complexity" evidence="1">
    <location>
        <begin position="70"/>
        <end position="88"/>
    </location>
</feature>
<feature type="compositionally biased region" description="Gly residues" evidence="1">
    <location>
        <begin position="256"/>
        <end position="278"/>
    </location>
</feature>
<keyword evidence="2" id="KW-1133">Transmembrane helix</keyword>
<feature type="transmembrane region" description="Helical" evidence="2">
    <location>
        <begin position="288"/>
        <end position="312"/>
    </location>
</feature>
<comment type="caution">
    <text evidence="3">The sequence shown here is derived from an EMBL/GenBank/DDBJ whole genome shotgun (WGS) entry which is preliminary data.</text>
</comment>
<dbReference type="AlphaFoldDB" id="A0A9P8QNN5"/>
<evidence type="ECO:0000313" key="3">
    <source>
        <dbReference type="EMBL" id="KAH6606393.1"/>
    </source>
</evidence>
<feature type="compositionally biased region" description="Basic and acidic residues" evidence="1">
    <location>
        <begin position="391"/>
        <end position="401"/>
    </location>
</feature>
<feature type="compositionally biased region" description="Polar residues" evidence="1">
    <location>
        <begin position="1"/>
        <end position="19"/>
    </location>
</feature>
<keyword evidence="4" id="KW-1185">Reference proteome</keyword>
<accession>A0A9P8QNN5</accession>
<protein>
    <submittedName>
        <fullName evidence="3">Uncharacterized protein</fullName>
    </submittedName>
</protein>
<sequence length="449" mass="46088">MAGSTTEGVPTSTGVSTLASNGLGPPHGGNPGDNPSPPGGSGGSPIGQGGGNTSASKNDQFPASPTETLSQNDSHPSPSSTSSISALPSPSIITFNDNANFGNNSDNTGRVFFTSKPTKLFSWTHDDTTTLIDIFWYGRIATDEAFNVSQATVIASANFGGSRPSEFAELNSTSTTLNLTATGLSNWYRKEMVIKIDWETKNQEKGFSQSGVFTVAVPDTIDPKAFGGEATGHEQDKQGGEAVTSGGSIGNPTLPTGGGSGNGNGIGGAVGGGDGHSGGGHSGLSTGAIVGIAVASSIVGIALLGALAWFFIRRHRRRHLDEGYKATRQTTSSFIAAKEVQPSVAESPIVSPFSDDGEVRAAGGPPSSAISMPLPLETSATRGIPAGPASTHDDDRTDRPDAAASGNNNMGRNIAHLVEEGMTEADILRLEEEERHLDAEIERAARRGD</sequence>
<dbReference type="EMBL" id="JAIWOZ010000004">
    <property type="protein sequence ID" value="KAH6606393.1"/>
    <property type="molecule type" value="Genomic_DNA"/>
</dbReference>
<proteinExistence type="predicted"/>
<name>A0A9P8QNN5_9HYPO</name>
<feature type="compositionally biased region" description="Polar residues" evidence="1">
    <location>
        <begin position="53"/>
        <end position="69"/>
    </location>
</feature>
<feature type="region of interest" description="Disordered" evidence="1">
    <location>
        <begin position="224"/>
        <end position="278"/>
    </location>
</feature>
<dbReference type="OrthoDB" id="5240751at2759"/>
<evidence type="ECO:0000256" key="2">
    <source>
        <dbReference type="SAM" id="Phobius"/>
    </source>
</evidence>
<dbReference type="Proteomes" id="UP000827724">
    <property type="component" value="Unassembled WGS sequence"/>
</dbReference>